<keyword evidence="3" id="KW-0614">Plasmid</keyword>
<evidence type="ECO:0000259" key="2">
    <source>
        <dbReference type="Pfam" id="PF13579"/>
    </source>
</evidence>
<dbReference type="SUPFAM" id="SSF53756">
    <property type="entry name" value="UDP-Glycosyltransferase/glycogen phosphorylase"/>
    <property type="match status" value="1"/>
</dbReference>
<accession>A0ABT0D012</accession>
<keyword evidence="1" id="KW-0812">Transmembrane</keyword>
<dbReference type="Pfam" id="PF13692">
    <property type="entry name" value="Glyco_trans_1_4"/>
    <property type="match status" value="1"/>
</dbReference>
<keyword evidence="1" id="KW-0472">Membrane</keyword>
<dbReference type="InterPro" id="IPR028098">
    <property type="entry name" value="Glyco_trans_4-like_N"/>
</dbReference>
<comment type="caution">
    <text evidence="3">The sequence shown here is derived from an EMBL/GenBank/DDBJ whole genome shotgun (WGS) entry which is preliminary data.</text>
</comment>
<dbReference type="RefSeq" id="WP_245136508.1">
    <property type="nucleotide sequence ID" value="NZ_CP128477.1"/>
</dbReference>
<sequence>MRVLIVSQYYWPENFLINDLTSLLAAAGLEVTVLTGKPNYPEGDFFAGYRSWGVQREFHDGVSIVRVPIARRGKQSRIRLAMNYASFIIAASTLGLWSIRRQKYDVVFVYAPSPLLQALPALLFARMNNAKLFVWVQDLWPESLSATGYLKNAVIMKFVAALVRLIYISSDRILVQSEAFVDRVAQYTERRKIRYFPNLYRPAATQEPSDRAKRLAADMMNSFAVVFAGNLGAAQSLDTIIDAAEQLKARCDIRFYIIGSGSRGQWLAKQVKDRDLSNVELCGRFEASDMPALLQAAGSLLVTLAADEIFALTVPSKLQAYLSAGKCIIASINGEGARIVDAARAGLVSASEDAGALAKSIETMADLPVEERNSMGARGAAYFEANFSADMLTRDLIGQFRELAGKEEAI</sequence>
<proteinExistence type="predicted"/>
<dbReference type="Pfam" id="PF13579">
    <property type="entry name" value="Glyco_trans_4_4"/>
    <property type="match status" value="1"/>
</dbReference>
<gene>
    <name evidence="3" type="ORF">MKJ03_10245</name>
</gene>
<dbReference type="Proteomes" id="UP001522662">
    <property type="component" value="Unassembled WGS sequence"/>
</dbReference>
<dbReference type="PANTHER" id="PTHR12526">
    <property type="entry name" value="GLYCOSYLTRANSFERASE"/>
    <property type="match status" value="1"/>
</dbReference>
<name>A0ABT0D012_9HYPH</name>
<protein>
    <submittedName>
        <fullName evidence="3">Glycosyltransferase family 4 protein</fullName>
    </submittedName>
</protein>
<reference evidence="3 4" key="1">
    <citation type="submission" date="2022-03" db="EMBL/GenBank/DDBJ databases">
        <title>Rhizobium SSM4.3 sp. nov., isolated from Sediment (Gouqi Island).</title>
        <authorList>
            <person name="Chen G."/>
        </authorList>
    </citation>
    <scope>NUCLEOTIDE SEQUENCE [LARGE SCALE GENOMIC DNA]</scope>
    <source>
        <strain evidence="3 4">SSM4.3</strain>
        <plasmid evidence="3">unnamed</plasmid>
    </source>
</reference>
<evidence type="ECO:0000256" key="1">
    <source>
        <dbReference type="SAM" id="Phobius"/>
    </source>
</evidence>
<evidence type="ECO:0000313" key="3">
    <source>
        <dbReference type="EMBL" id="MCJ8238711.1"/>
    </source>
</evidence>
<geneLocation type="plasmid" evidence="3">
    <name>unnamed</name>
</geneLocation>
<evidence type="ECO:0000313" key="4">
    <source>
        <dbReference type="Proteomes" id="UP001522662"/>
    </source>
</evidence>
<keyword evidence="1" id="KW-1133">Transmembrane helix</keyword>
<feature type="transmembrane region" description="Helical" evidence="1">
    <location>
        <begin position="81"/>
        <end position="100"/>
    </location>
</feature>
<feature type="domain" description="Glycosyltransferase subfamily 4-like N-terminal" evidence="2">
    <location>
        <begin position="18"/>
        <end position="198"/>
    </location>
</feature>
<organism evidence="3 4">
    <name type="scientific">Peteryoungia algae</name>
    <dbReference type="NCBI Taxonomy" id="2919917"/>
    <lineage>
        <taxon>Bacteria</taxon>
        <taxon>Pseudomonadati</taxon>
        <taxon>Pseudomonadota</taxon>
        <taxon>Alphaproteobacteria</taxon>
        <taxon>Hyphomicrobiales</taxon>
        <taxon>Rhizobiaceae</taxon>
        <taxon>Peteryoungia</taxon>
    </lineage>
</organism>
<dbReference type="PANTHER" id="PTHR12526:SF637">
    <property type="entry name" value="GLYCOSYLTRANSFERASE EPSF-RELATED"/>
    <property type="match status" value="1"/>
</dbReference>
<dbReference type="CDD" id="cd03794">
    <property type="entry name" value="GT4_WbuB-like"/>
    <property type="match status" value="1"/>
</dbReference>
<dbReference type="EMBL" id="JALAYX010000002">
    <property type="protein sequence ID" value="MCJ8238711.1"/>
    <property type="molecule type" value="Genomic_DNA"/>
</dbReference>
<dbReference type="Gene3D" id="3.40.50.2000">
    <property type="entry name" value="Glycogen Phosphorylase B"/>
    <property type="match status" value="2"/>
</dbReference>
<keyword evidence="4" id="KW-1185">Reference proteome</keyword>